<dbReference type="SUPFAM" id="SSF56281">
    <property type="entry name" value="Metallo-hydrolase/oxidoreductase"/>
    <property type="match status" value="1"/>
</dbReference>
<sequence length="314" mass="34322">MKVAAKEGSRAQAKITVLVENTARGPGILAEHGLAVWIEYGDQRVLFDTGQGVVLAANAKKLGLRLTQVDAVVLSHGHYDHTGGLPEVIHQNTRVKLFAHPDAFAPKYSQHAGRRTVRDVGLTESTQLALHRLRNPLVATEKPTEIFPGLFATGEVPRTVDFEADPETFFLDDGCTDHDPLRDDQALYFDSPEGTVVLLGCAHAGVINTLKYIDSLTNHRPLHAVFGGMHLINASRDRIKATVRELKRFEPAIIGPAHCTGDAATGAIWCAMPDQCVGYHVGSKFEFELSGRNHGGPNDLPRLEPTLQPLNRER</sequence>
<keyword evidence="4" id="KW-1185">Reference proteome</keyword>
<dbReference type="PANTHER" id="PTHR13754">
    <property type="entry name" value="METALLO-BETA-LACTAMASE SUPERFAMILY PROTEIN"/>
    <property type="match status" value="1"/>
</dbReference>
<protein>
    <submittedName>
        <fullName evidence="3">Ribonuclease Z</fullName>
    </submittedName>
</protein>
<dbReference type="InterPro" id="IPR052926">
    <property type="entry name" value="Metallo-beta-lactamase_dom"/>
</dbReference>
<evidence type="ECO:0000313" key="3">
    <source>
        <dbReference type="EMBL" id="TWU40954.1"/>
    </source>
</evidence>
<comment type="caution">
    <text evidence="3">The sequence shown here is derived from an EMBL/GenBank/DDBJ whole genome shotgun (WGS) entry which is preliminary data.</text>
</comment>
<evidence type="ECO:0000259" key="2">
    <source>
        <dbReference type="SMART" id="SM00849"/>
    </source>
</evidence>
<dbReference type="Gene3D" id="3.60.15.10">
    <property type="entry name" value="Ribonuclease Z/Hydroxyacylglutathione hydrolase-like"/>
    <property type="match status" value="1"/>
</dbReference>
<organism evidence="3 4">
    <name type="scientific">Novipirellula artificiosorum</name>
    <dbReference type="NCBI Taxonomy" id="2528016"/>
    <lineage>
        <taxon>Bacteria</taxon>
        <taxon>Pseudomonadati</taxon>
        <taxon>Planctomycetota</taxon>
        <taxon>Planctomycetia</taxon>
        <taxon>Pirellulales</taxon>
        <taxon>Pirellulaceae</taxon>
        <taxon>Novipirellula</taxon>
    </lineage>
</organism>
<gene>
    <name evidence="3" type="ORF">Poly41_17890</name>
</gene>
<reference evidence="3 4" key="1">
    <citation type="submission" date="2019-02" db="EMBL/GenBank/DDBJ databases">
        <title>Deep-cultivation of Planctomycetes and their phenomic and genomic characterization uncovers novel biology.</title>
        <authorList>
            <person name="Wiegand S."/>
            <person name="Jogler M."/>
            <person name="Boedeker C."/>
            <person name="Pinto D."/>
            <person name="Vollmers J."/>
            <person name="Rivas-Marin E."/>
            <person name="Kohn T."/>
            <person name="Peeters S.H."/>
            <person name="Heuer A."/>
            <person name="Rast P."/>
            <person name="Oberbeckmann S."/>
            <person name="Bunk B."/>
            <person name="Jeske O."/>
            <person name="Meyerdierks A."/>
            <person name="Storesund J.E."/>
            <person name="Kallscheuer N."/>
            <person name="Luecker S."/>
            <person name="Lage O.M."/>
            <person name="Pohl T."/>
            <person name="Merkel B.J."/>
            <person name="Hornburger P."/>
            <person name="Mueller R.-W."/>
            <person name="Bruemmer F."/>
            <person name="Labrenz M."/>
            <person name="Spormann A.M."/>
            <person name="Op Den Camp H."/>
            <person name="Overmann J."/>
            <person name="Amann R."/>
            <person name="Jetten M.S.M."/>
            <person name="Mascher T."/>
            <person name="Medema M.H."/>
            <person name="Devos D.P."/>
            <person name="Kaster A.-K."/>
            <person name="Ovreas L."/>
            <person name="Rohde M."/>
            <person name="Galperin M.Y."/>
            <person name="Jogler C."/>
        </authorList>
    </citation>
    <scope>NUCLEOTIDE SEQUENCE [LARGE SCALE GENOMIC DNA]</scope>
    <source>
        <strain evidence="3 4">Poly41</strain>
    </source>
</reference>
<dbReference type="CDD" id="cd07713">
    <property type="entry name" value="DHPS-like_MBL-fold"/>
    <property type="match status" value="1"/>
</dbReference>
<dbReference type="OrthoDB" id="9803916at2"/>
<name>A0A5C6DXJ5_9BACT</name>
<evidence type="ECO:0000313" key="4">
    <source>
        <dbReference type="Proteomes" id="UP000319143"/>
    </source>
</evidence>
<dbReference type="Proteomes" id="UP000319143">
    <property type="component" value="Unassembled WGS sequence"/>
</dbReference>
<dbReference type="GO" id="GO:0016740">
    <property type="term" value="F:transferase activity"/>
    <property type="evidence" value="ECO:0007669"/>
    <property type="project" value="TreeGrafter"/>
</dbReference>
<dbReference type="InterPro" id="IPR001279">
    <property type="entry name" value="Metallo-B-lactamas"/>
</dbReference>
<dbReference type="RefSeq" id="WP_146525468.1">
    <property type="nucleotide sequence ID" value="NZ_SJPV01000002.1"/>
</dbReference>
<proteinExistence type="predicted"/>
<dbReference type="AlphaFoldDB" id="A0A5C6DXJ5"/>
<dbReference type="InterPro" id="IPR041712">
    <property type="entry name" value="DHPS-like_MBL-fold"/>
</dbReference>
<dbReference type="PANTHER" id="PTHR13754:SF13">
    <property type="entry name" value="METALLO-BETA-LACTAMASE SUPERFAMILY PROTEIN (AFU_ORTHOLOGUE AFUA_3G07630)"/>
    <property type="match status" value="1"/>
</dbReference>
<dbReference type="SMART" id="SM00849">
    <property type="entry name" value="Lactamase_B"/>
    <property type="match status" value="1"/>
</dbReference>
<accession>A0A5C6DXJ5</accession>
<evidence type="ECO:0000256" key="1">
    <source>
        <dbReference type="SAM" id="MobiDB-lite"/>
    </source>
</evidence>
<dbReference type="EMBL" id="SJPV01000002">
    <property type="protein sequence ID" value="TWU40954.1"/>
    <property type="molecule type" value="Genomic_DNA"/>
</dbReference>
<dbReference type="InterPro" id="IPR036866">
    <property type="entry name" value="RibonucZ/Hydroxyglut_hydro"/>
</dbReference>
<feature type="domain" description="Metallo-beta-lactamase" evidence="2">
    <location>
        <begin position="32"/>
        <end position="258"/>
    </location>
</feature>
<dbReference type="Pfam" id="PF00753">
    <property type="entry name" value="Lactamase_B"/>
    <property type="match status" value="1"/>
</dbReference>
<feature type="region of interest" description="Disordered" evidence="1">
    <location>
        <begin position="292"/>
        <end position="314"/>
    </location>
</feature>